<sequence length="456" mass="50040">MSSSPAVVNLISKSMVKAQPPSQLPAGQKCNLTPWDLAMLSYNYIQKGHLFANLPPTLSIDNIIDSLKTSLSATLHHFYPLAGRLATQHELDSDGNVTAMFVFIDCNNEGAEFIHADAHSISVEDVLAPSSDVPSNLIRQFFPFHGAVCHDGHVLPLVAVQLTVLADGIFLACSFNHAIGDGTSYWYFMNTWAEICRSESNQGHRHVPLDRYFMDEAKPPIKLSFSNESEFIVRYSPPPLREKMFHFSSEALTKLKTKTNEEHGTSNISSFQSLSALMWRCIIRAWRLPAEQVTSCRLAIQNRSRLQPPLSPNYFGNSIEGISSAAKAGELLANGIGWAAWAIHEAVVAHTDDVIRGNVRKWVEAPVMYSGGMLDGKFCVLMGSSPRFDMYGCEFGWGKGVALRSGSASKFEGKVSSYPGWEGGGSVDLEVCLSTEAMTALEADPEFLNVVSLNIN</sequence>
<keyword evidence="1" id="KW-0012">Acyltransferase</keyword>
<proteinExistence type="predicted"/>
<gene>
    <name evidence="1" type="ORF">IHE45_17G061600</name>
</gene>
<organism evidence="1 2">
    <name type="scientific">Dioscorea alata</name>
    <name type="common">Purple yam</name>
    <dbReference type="NCBI Taxonomy" id="55571"/>
    <lineage>
        <taxon>Eukaryota</taxon>
        <taxon>Viridiplantae</taxon>
        <taxon>Streptophyta</taxon>
        <taxon>Embryophyta</taxon>
        <taxon>Tracheophyta</taxon>
        <taxon>Spermatophyta</taxon>
        <taxon>Magnoliopsida</taxon>
        <taxon>Liliopsida</taxon>
        <taxon>Dioscoreales</taxon>
        <taxon>Dioscoreaceae</taxon>
        <taxon>Dioscorea</taxon>
    </lineage>
</organism>
<comment type="caution">
    <text evidence="1">The sequence shown here is derived from an EMBL/GenBank/DDBJ whole genome shotgun (WGS) entry which is preliminary data.</text>
</comment>
<keyword evidence="1" id="KW-0808">Transferase</keyword>
<dbReference type="Proteomes" id="UP000827976">
    <property type="component" value="Chromosome 17"/>
</dbReference>
<keyword evidence="2" id="KW-1185">Reference proteome</keyword>
<dbReference type="EMBL" id="CM037027">
    <property type="protein sequence ID" value="KAH7658058.1"/>
    <property type="molecule type" value="Genomic_DNA"/>
</dbReference>
<evidence type="ECO:0000313" key="1">
    <source>
        <dbReference type="EMBL" id="KAH7658058.1"/>
    </source>
</evidence>
<evidence type="ECO:0000313" key="2">
    <source>
        <dbReference type="Proteomes" id="UP000827976"/>
    </source>
</evidence>
<protein>
    <submittedName>
        <fullName evidence="1">Transferase protein</fullName>
        <ecNumber evidence="1">2.3.1.133</ecNumber>
    </submittedName>
</protein>
<accession>A0ACB7UCP5</accession>
<dbReference type="EC" id="2.3.1.133" evidence="1"/>
<name>A0ACB7UCP5_DIOAL</name>
<reference evidence="2" key="1">
    <citation type="journal article" date="2022" name="Nat. Commun.">
        <title>Chromosome evolution and the genetic basis of agronomically important traits in greater yam.</title>
        <authorList>
            <person name="Bredeson J.V."/>
            <person name="Lyons J.B."/>
            <person name="Oniyinde I.O."/>
            <person name="Okereke N.R."/>
            <person name="Kolade O."/>
            <person name="Nnabue I."/>
            <person name="Nwadili C.O."/>
            <person name="Hribova E."/>
            <person name="Parker M."/>
            <person name="Nwogha J."/>
            <person name="Shu S."/>
            <person name="Carlson J."/>
            <person name="Kariba R."/>
            <person name="Muthemba S."/>
            <person name="Knop K."/>
            <person name="Barton G.J."/>
            <person name="Sherwood A.V."/>
            <person name="Lopez-Montes A."/>
            <person name="Asiedu R."/>
            <person name="Jamnadass R."/>
            <person name="Muchugi A."/>
            <person name="Goodstein D."/>
            <person name="Egesi C.N."/>
            <person name="Featherston J."/>
            <person name="Asfaw A."/>
            <person name="Simpson G.G."/>
            <person name="Dolezel J."/>
            <person name="Hendre P.S."/>
            <person name="Van Deynze A."/>
            <person name="Kumar P.L."/>
            <person name="Obidiegwu J.E."/>
            <person name="Bhattacharjee R."/>
            <person name="Rokhsar D.S."/>
        </authorList>
    </citation>
    <scope>NUCLEOTIDE SEQUENCE [LARGE SCALE GENOMIC DNA]</scope>
    <source>
        <strain evidence="2">cv. TDa95/00328</strain>
    </source>
</reference>